<dbReference type="Gene3D" id="1.10.3210.10">
    <property type="entry name" value="Hypothetical protein af1432"/>
    <property type="match status" value="1"/>
</dbReference>
<evidence type="ECO:0000256" key="1">
    <source>
        <dbReference type="SAM" id="MobiDB-lite"/>
    </source>
</evidence>
<evidence type="ECO:0000313" key="2">
    <source>
        <dbReference type="EMBL" id="MDP4302035.1"/>
    </source>
</evidence>
<sequence>MALIALHPRHLALNQPLPFRIFDAKGLMLLPGGMKVELESRLQALRSMPLYVDEVEAAPWLRLVHETAESLVLRNATLQDISIARMRSGASSSSSGGSGSGGPGRDALSGAHNPDRSGPISNFDVGLGERWEGLMRQINGALQDATPQGDWVLRLHEALSRLIALADRKPNELLFLLIQHAGHDVRQYSAHHAALCATVCAQVAHTLRWSADDRETLTMAAMTMNVAMTGLQDTLARQKDPLSPEQRQRVDNHGLRSAQLLAESGVGDPRWIKIVRLHHDASLLAAPLASLDPAQRMARLLNVVDRFTAKISRRSGRPPMSPLAAARAACVGPDGKPDEYGSALLRTLGMYPPGSYVQLVGGEVAVVMARGERANEPRVAVLVGSSGLPLPEPVLRETSSAVRKVVAAVPVGDIRVRLNHTALLDLL</sequence>
<comment type="caution">
    <text evidence="2">The sequence shown here is derived from an EMBL/GenBank/DDBJ whole genome shotgun (WGS) entry which is preliminary data.</text>
</comment>
<organism evidence="2 3">
    <name type="scientific">Leptothrix discophora</name>
    <dbReference type="NCBI Taxonomy" id="89"/>
    <lineage>
        <taxon>Bacteria</taxon>
        <taxon>Pseudomonadati</taxon>
        <taxon>Pseudomonadota</taxon>
        <taxon>Betaproteobacteria</taxon>
        <taxon>Burkholderiales</taxon>
        <taxon>Sphaerotilaceae</taxon>
        <taxon>Leptothrix</taxon>
    </lineage>
</organism>
<protein>
    <recommendedName>
        <fullName evidence="4">Phosphohydrolase</fullName>
    </recommendedName>
</protein>
<reference evidence="2 3" key="1">
    <citation type="submission" date="2023-08" db="EMBL/GenBank/DDBJ databases">
        <authorList>
            <person name="Roldan D.M."/>
            <person name="Menes R.J."/>
        </authorList>
    </citation>
    <scope>NUCLEOTIDE SEQUENCE [LARGE SCALE GENOMIC DNA]</scope>
    <source>
        <strain evidence="2 3">CCM 2812</strain>
    </source>
</reference>
<dbReference type="Proteomes" id="UP001235760">
    <property type="component" value="Unassembled WGS sequence"/>
</dbReference>
<evidence type="ECO:0000313" key="3">
    <source>
        <dbReference type="Proteomes" id="UP001235760"/>
    </source>
</evidence>
<dbReference type="RefSeq" id="WP_305750571.1">
    <property type="nucleotide sequence ID" value="NZ_JAUZEE010000008.1"/>
</dbReference>
<feature type="region of interest" description="Disordered" evidence="1">
    <location>
        <begin position="88"/>
        <end position="122"/>
    </location>
</feature>
<gene>
    <name evidence="2" type="ORF">Q8X39_15445</name>
</gene>
<accession>A0ABT9G6C3</accession>
<dbReference type="SUPFAM" id="SSF109604">
    <property type="entry name" value="HD-domain/PDEase-like"/>
    <property type="match status" value="1"/>
</dbReference>
<evidence type="ECO:0008006" key="4">
    <source>
        <dbReference type="Google" id="ProtNLM"/>
    </source>
</evidence>
<keyword evidence="3" id="KW-1185">Reference proteome</keyword>
<dbReference type="EMBL" id="JAUZEE010000008">
    <property type="protein sequence ID" value="MDP4302035.1"/>
    <property type="molecule type" value="Genomic_DNA"/>
</dbReference>
<proteinExistence type="predicted"/>
<name>A0ABT9G6C3_LEPDI</name>